<comment type="similarity">
    <text evidence="7">Belongs to the CENP-H/MCM16 family.</text>
</comment>
<proteinExistence type="inferred from homology"/>
<name>A0ABR0ZZT6_HUSHU</name>
<dbReference type="InterPro" id="IPR040034">
    <property type="entry name" value="CENP-H"/>
</dbReference>
<comment type="subcellular location">
    <subcellularLocation>
        <location evidence="2">Chromosome</location>
        <location evidence="2">Centromere</location>
        <location evidence="2">Kinetochore</location>
    </subcellularLocation>
    <subcellularLocation>
        <location evidence="1">Nucleus</location>
    </subcellularLocation>
</comment>
<dbReference type="Proteomes" id="UP001369086">
    <property type="component" value="Unassembled WGS sequence"/>
</dbReference>
<accession>A0ABR0ZZT6</accession>
<keyword evidence="3" id="KW-0158">Chromosome</keyword>
<dbReference type="PANTHER" id="PTHR48122">
    <property type="entry name" value="CENTROMERE PROTEIN H"/>
    <property type="match status" value="1"/>
</dbReference>
<keyword evidence="6" id="KW-0137">Centromere</keyword>
<gene>
    <name evidence="9" type="ORF">HHUSO_G7194</name>
</gene>
<dbReference type="Pfam" id="PF05837">
    <property type="entry name" value="CENP-H"/>
    <property type="match status" value="1"/>
</dbReference>
<evidence type="ECO:0000256" key="4">
    <source>
        <dbReference type="ARBA" id="ARBA00022838"/>
    </source>
</evidence>
<evidence type="ECO:0000256" key="1">
    <source>
        <dbReference type="ARBA" id="ARBA00004123"/>
    </source>
</evidence>
<keyword evidence="4" id="KW-0995">Kinetochore</keyword>
<evidence type="ECO:0000313" key="9">
    <source>
        <dbReference type="EMBL" id="KAK6490184.1"/>
    </source>
</evidence>
<evidence type="ECO:0000259" key="8">
    <source>
        <dbReference type="Pfam" id="PF05837"/>
    </source>
</evidence>
<keyword evidence="5" id="KW-0539">Nucleus</keyword>
<sequence>MSGRKQQGKGQHVCREIRGVNPFPRLKEVSFKLKEVALNCQVPLQKEAKKPAQPLTELVCVREQMKQHFLEMKTSITLRDPTFACEMSDRSLNVSLETFETPYEEVLYTIRNKDLAIHRMQCARAVSRQMQINADDRWLMSKLMNSTIDLCKTIESIQNVETEVSALCMYVCMYLFVLELKVELRARMKAVQTQAQLNEQVQQFSAGTEDAGRAHLEQHSNVLVLIQEVFRRVILGAGVHWAEDPKLLRAVLCMKDASYL</sequence>
<evidence type="ECO:0000256" key="3">
    <source>
        <dbReference type="ARBA" id="ARBA00022454"/>
    </source>
</evidence>
<evidence type="ECO:0000256" key="6">
    <source>
        <dbReference type="ARBA" id="ARBA00023328"/>
    </source>
</evidence>
<feature type="domain" description="Centromere protein H C-terminal" evidence="8">
    <location>
        <begin position="57"/>
        <end position="252"/>
    </location>
</feature>
<keyword evidence="10" id="KW-1185">Reference proteome</keyword>
<evidence type="ECO:0000256" key="7">
    <source>
        <dbReference type="ARBA" id="ARBA00025735"/>
    </source>
</evidence>
<comment type="caution">
    <text evidence="9">The sequence shown here is derived from an EMBL/GenBank/DDBJ whole genome shotgun (WGS) entry which is preliminary data.</text>
</comment>
<evidence type="ECO:0000256" key="5">
    <source>
        <dbReference type="ARBA" id="ARBA00023242"/>
    </source>
</evidence>
<protein>
    <recommendedName>
        <fullName evidence="8">Centromere protein H C-terminal domain-containing protein</fullName>
    </recommendedName>
</protein>
<organism evidence="9 10">
    <name type="scientific">Huso huso</name>
    <name type="common">Beluga</name>
    <name type="synonym">Acipenser huso</name>
    <dbReference type="NCBI Taxonomy" id="61971"/>
    <lineage>
        <taxon>Eukaryota</taxon>
        <taxon>Metazoa</taxon>
        <taxon>Chordata</taxon>
        <taxon>Craniata</taxon>
        <taxon>Vertebrata</taxon>
        <taxon>Euteleostomi</taxon>
        <taxon>Actinopterygii</taxon>
        <taxon>Chondrostei</taxon>
        <taxon>Acipenseriformes</taxon>
        <taxon>Acipenseridae</taxon>
        <taxon>Huso</taxon>
    </lineage>
</organism>
<dbReference type="InterPro" id="IPR008426">
    <property type="entry name" value="CENP-H_C"/>
</dbReference>
<dbReference type="PANTHER" id="PTHR48122:SF1">
    <property type="entry name" value="CENTROMERE PROTEIN H"/>
    <property type="match status" value="1"/>
</dbReference>
<evidence type="ECO:0000256" key="2">
    <source>
        <dbReference type="ARBA" id="ARBA00004629"/>
    </source>
</evidence>
<dbReference type="EMBL" id="JAHFZB010000005">
    <property type="protein sequence ID" value="KAK6490184.1"/>
    <property type="molecule type" value="Genomic_DNA"/>
</dbReference>
<evidence type="ECO:0000313" key="10">
    <source>
        <dbReference type="Proteomes" id="UP001369086"/>
    </source>
</evidence>
<reference evidence="9 10" key="1">
    <citation type="submission" date="2021-05" db="EMBL/GenBank/DDBJ databases">
        <authorList>
            <person name="Zahm M."/>
            <person name="Klopp C."/>
            <person name="Cabau C."/>
            <person name="Kuhl H."/>
            <person name="Suciu R."/>
            <person name="Ciorpac M."/>
            <person name="Holostenco D."/>
            <person name="Gessner J."/>
            <person name="Wuertz S."/>
            <person name="Hohne C."/>
            <person name="Stock M."/>
            <person name="Gislard M."/>
            <person name="Lluch J."/>
            <person name="Milhes M."/>
            <person name="Lampietro C."/>
            <person name="Lopez Roques C."/>
            <person name="Donnadieu C."/>
            <person name="Du K."/>
            <person name="Schartl M."/>
            <person name="Guiguen Y."/>
        </authorList>
    </citation>
    <scope>NUCLEOTIDE SEQUENCE [LARGE SCALE GENOMIC DNA]</scope>
    <source>
        <strain evidence="9">Hh-F2</strain>
        <tissue evidence="9">Blood</tissue>
    </source>
</reference>